<reference evidence="1 2" key="2">
    <citation type="journal article" date="2012" name="J. Bacteriol.">
        <title>Complete genome sequences of six strains of the genus Methylobacterium.</title>
        <authorList>
            <person name="Marx C.J."/>
            <person name="Bringel F."/>
            <person name="Chistoserdova L."/>
            <person name="Moulin L."/>
            <person name="Farhan Ul Haque M."/>
            <person name="Fleischman D.E."/>
            <person name="Gruffaz C."/>
            <person name="Jourand P."/>
            <person name="Knief C."/>
            <person name="Lee M.C."/>
            <person name="Muller E.E."/>
            <person name="Nadalig T."/>
            <person name="Peyraud R."/>
            <person name="Roselli S."/>
            <person name="Russ L."/>
            <person name="Goodwin L.A."/>
            <person name="Ivanova N."/>
            <person name="Kyrpides N."/>
            <person name="Lajus A."/>
            <person name="Land M.L."/>
            <person name="Medigue C."/>
            <person name="Mikhailova N."/>
            <person name="Nolan M."/>
            <person name="Woyke T."/>
            <person name="Stolyar S."/>
            <person name="Vorholt J.A."/>
            <person name="Vuilleumier S."/>
        </authorList>
    </citation>
    <scope>NUCLEOTIDE SEQUENCE [LARGE SCALE GENOMIC DNA]</scope>
    <source>
        <strain evidence="2">CM4 / NCIMB 13688</strain>
        <plasmid evidence="1 2">pCMU01</plasmid>
    </source>
</reference>
<organism evidence="1 2">
    <name type="scientific">Methylorubrum extorquens (strain CM4 / NCIMB 13688)</name>
    <name type="common">Methylobacterium extorquens</name>
    <dbReference type="NCBI Taxonomy" id="440085"/>
    <lineage>
        <taxon>Bacteria</taxon>
        <taxon>Pseudomonadati</taxon>
        <taxon>Pseudomonadota</taxon>
        <taxon>Alphaproteobacteria</taxon>
        <taxon>Hyphomicrobiales</taxon>
        <taxon>Methylobacteriaceae</taxon>
        <taxon>Methylorubrum</taxon>
    </lineage>
</organism>
<evidence type="ECO:0000313" key="2">
    <source>
        <dbReference type="Proteomes" id="UP000002385"/>
    </source>
</evidence>
<dbReference type="RefSeq" id="WP_012606270.1">
    <property type="nucleotide sequence ID" value="NC_011758.1"/>
</dbReference>
<accession>B7L3H2</accession>
<dbReference type="HOGENOM" id="CLU_416082_0_0_5"/>
<dbReference type="Proteomes" id="UP000002385">
    <property type="component" value="Plasmid pCMU01"/>
</dbReference>
<dbReference type="AlphaFoldDB" id="B7L3H2"/>
<name>B7L3H2_METC4</name>
<proteinExistence type="predicted"/>
<geneLocation type="plasmid" evidence="1 2">
    <name>pCMU01</name>
</geneLocation>
<dbReference type="EMBL" id="CP001299">
    <property type="protein sequence ID" value="ACK86380.1"/>
    <property type="molecule type" value="Genomic_DNA"/>
</dbReference>
<keyword evidence="1" id="KW-0614">Plasmid</keyword>
<protein>
    <submittedName>
        <fullName evidence="1">Uncharacterized protein</fullName>
    </submittedName>
</protein>
<gene>
    <name evidence="1" type="ordered locus">Mchl_5657</name>
</gene>
<dbReference type="KEGG" id="mch:Mchl_5657"/>
<sequence>MSAHRRFLELRRRHAQEAWLAHVRDPARGRVVAILADWFVGAIDLLPSSIPGQGMADVAAPVRIGDLLRDQGFGTLAASLEAFLSSGRAETDPAPLRAGMALAEALAHAVATRPSEPLVRLAHWLLGLHGTLPHPYSVALTERAQADPRIRFAVRRLLRERVRTFNRDPQRVALCASQAPMARWIDARAETGDDLRGLWEGGLGHDEFRLHDSLHFDCIRRLDARAFMALLHRFAIPGPVANLLQAMSWQRHLGDLASLLRQAPPVRVQTNGMVVRGGLAVLLLGTAARKLQELTRGTDDDGQPLSRLTCAAASETEDAIEALVEAVFSRGDGPELARLWLSRLLKEDTTSNVWNLPLLPLPTPSPDSQGRSIVGVLVQALASRLPQPVFADDELRATDASQRWPCLLASVATAALGAEAEDVCPPGALLARLIQLDLVQTVDIDRFMTNPDGIAADIVRCALRSEPDPSAWFEALWSSKAVALSRERRWRGDDPQAGYDACNAALVAVAVGIVFASPVAQPTGAQQTLFTAVNAAVAGQLLAPTRSDPGLGWHKARRACMALWPHMFAARDAERSRLLADLLRPFARPTETLAWDLVALARAGVSAEDIGSALRSLGHDPAALIDVILSDRARRGEGSRVTWHETHDLEALGRAVARR</sequence>
<reference evidence="1 2" key="1">
    <citation type="submission" date="2008-12" db="EMBL/GenBank/DDBJ databases">
        <title>Complete sequence of plasmid1 of Methylobacterium chloromethanicum CM4.</title>
        <authorList>
            <consortium name="US DOE Joint Genome Institute"/>
            <person name="Lucas S."/>
            <person name="Copeland A."/>
            <person name="Lapidus A."/>
            <person name="Glavina del Rio T."/>
            <person name="Dalin E."/>
            <person name="Tice H."/>
            <person name="Bruce D."/>
            <person name="Goodwin L."/>
            <person name="Pitluck S."/>
            <person name="Chertkov O."/>
            <person name="Brettin T."/>
            <person name="Detter J.C."/>
            <person name="Han C."/>
            <person name="Larimer F."/>
            <person name="Land M."/>
            <person name="Hauser L."/>
            <person name="Kyrpides N."/>
            <person name="Mikhailova N."/>
            <person name="Marx C."/>
            <person name="Richardson P."/>
        </authorList>
    </citation>
    <scope>NUCLEOTIDE SEQUENCE [LARGE SCALE GENOMIC DNA]</scope>
    <source>
        <strain evidence="2">CM4 / NCIMB 13688</strain>
        <plasmid evidence="1 2">pCMU01</plasmid>
    </source>
</reference>
<evidence type="ECO:0000313" key="1">
    <source>
        <dbReference type="EMBL" id="ACK86380.1"/>
    </source>
</evidence>